<keyword evidence="12" id="KW-0407">Ion channel</keyword>
<evidence type="ECO:0000256" key="6">
    <source>
        <dbReference type="ARBA" id="ARBA00022989"/>
    </source>
</evidence>
<dbReference type="InterPro" id="IPR019594">
    <property type="entry name" value="Glu/Gly-bd"/>
</dbReference>
<keyword evidence="11" id="KW-1071">Ligand-gated ion channel</keyword>
<dbReference type="Gene3D" id="3.40.190.10">
    <property type="entry name" value="Periplasmic binding protein-like II"/>
    <property type="match status" value="1"/>
</dbReference>
<keyword evidence="18" id="KW-1185">Reference proteome</keyword>
<dbReference type="PANTHER" id="PTHR42643:SF33">
    <property type="entry name" value="GLUTAMATE RECEPTOR 2-LIKE PROTEIN"/>
    <property type="match status" value="1"/>
</dbReference>
<comment type="caution">
    <text evidence="17">The sequence shown here is derived from an EMBL/GenBank/DDBJ whole genome shotgun (WGS) entry which is preliminary data.</text>
</comment>
<dbReference type="Pfam" id="PF24576">
    <property type="entry name" value="IR75A_N"/>
    <property type="match status" value="1"/>
</dbReference>
<feature type="domain" description="Ionotropic glutamate receptor L-glutamate and glycine-binding" evidence="15">
    <location>
        <begin position="164"/>
        <end position="227"/>
    </location>
</feature>
<dbReference type="InterPro" id="IPR001320">
    <property type="entry name" value="Iontro_rcpt_C"/>
</dbReference>
<evidence type="ECO:0000256" key="2">
    <source>
        <dbReference type="ARBA" id="ARBA00008685"/>
    </source>
</evidence>
<dbReference type="InterPro" id="IPR057074">
    <property type="entry name" value="IR75A_N"/>
</dbReference>
<feature type="transmembrane region" description="Helical" evidence="13">
    <location>
        <begin position="257"/>
        <end position="276"/>
    </location>
</feature>
<keyword evidence="4" id="KW-1003">Cell membrane</keyword>
<feature type="domain" description="Ionotropic glutamate receptor C-terminal" evidence="14">
    <location>
        <begin position="255"/>
        <end position="444"/>
    </location>
</feature>
<evidence type="ECO:0000313" key="17">
    <source>
        <dbReference type="EMBL" id="KAK9879941.1"/>
    </source>
</evidence>
<evidence type="ECO:0000256" key="12">
    <source>
        <dbReference type="ARBA" id="ARBA00023303"/>
    </source>
</evidence>
<dbReference type="GO" id="GO:0050906">
    <property type="term" value="P:detection of stimulus involved in sensory perception"/>
    <property type="evidence" value="ECO:0007669"/>
    <property type="project" value="UniProtKB-ARBA"/>
</dbReference>
<reference evidence="17 18" key="1">
    <citation type="submission" date="2023-03" db="EMBL/GenBank/DDBJ databases">
        <title>Genome insight into feeding habits of ladybird beetles.</title>
        <authorList>
            <person name="Li H.-S."/>
            <person name="Huang Y.-H."/>
            <person name="Pang H."/>
        </authorList>
    </citation>
    <scope>NUCLEOTIDE SEQUENCE [LARGE SCALE GENOMIC DNA]</scope>
    <source>
        <strain evidence="17">SYSU_2023b</strain>
        <tissue evidence="17">Whole body</tissue>
    </source>
</reference>
<evidence type="ECO:0000259" key="16">
    <source>
        <dbReference type="Pfam" id="PF24576"/>
    </source>
</evidence>
<feature type="transmembrane region" description="Helical" evidence="13">
    <location>
        <begin position="517"/>
        <end position="536"/>
    </location>
</feature>
<gene>
    <name evidence="17" type="ORF">WA026_008451</name>
</gene>
<feature type="domain" description="Ionotropic receptor 75a N-terminal" evidence="16">
    <location>
        <begin position="19"/>
        <end position="133"/>
    </location>
</feature>
<dbReference type="InterPro" id="IPR052192">
    <property type="entry name" value="Insect_Ionotropic_Sensory_Rcpt"/>
</dbReference>
<evidence type="ECO:0000256" key="9">
    <source>
        <dbReference type="ARBA" id="ARBA00023170"/>
    </source>
</evidence>
<keyword evidence="6 13" id="KW-1133">Transmembrane helix</keyword>
<dbReference type="GO" id="GO:0005886">
    <property type="term" value="C:plasma membrane"/>
    <property type="evidence" value="ECO:0007669"/>
    <property type="project" value="UniProtKB-SubCell"/>
</dbReference>
<comment type="subcellular location">
    <subcellularLocation>
        <location evidence="1">Cell membrane</location>
        <topology evidence="1">Multi-pass membrane protein</topology>
    </subcellularLocation>
</comment>
<comment type="similarity">
    <text evidence="2">Belongs to the glutamate-gated ion channel (TC 1.A.10.1) family.</text>
</comment>
<organism evidence="17 18">
    <name type="scientific">Henosepilachna vigintioctopunctata</name>
    <dbReference type="NCBI Taxonomy" id="420089"/>
    <lineage>
        <taxon>Eukaryota</taxon>
        <taxon>Metazoa</taxon>
        <taxon>Ecdysozoa</taxon>
        <taxon>Arthropoda</taxon>
        <taxon>Hexapoda</taxon>
        <taxon>Insecta</taxon>
        <taxon>Pterygota</taxon>
        <taxon>Neoptera</taxon>
        <taxon>Endopterygota</taxon>
        <taxon>Coleoptera</taxon>
        <taxon>Polyphaga</taxon>
        <taxon>Cucujiformia</taxon>
        <taxon>Coccinelloidea</taxon>
        <taxon>Coccinellidae</taxon>
        <taxon>Epilachninae</taxon>
        <taxon>Epilachnini</taxon>
        <taxon>Henosepilachna</taxon>
    </lineage>
</organism>
<dbReference type="FunFam" id="1.10.287.70:FF:000208">
    <property type="entry name" value="Blast:Probable glutamate receptor"/>
    <property type="match status" value="1"/>
</dbReference>
<dbReference type="Proteomes" id="UP001431783">
    <property type="component" value="Unassembled WGS sequence"/>
</dbReference>
<proteinExistence type="inferred from homology"/>
<dbReference type="EMBL" id="JARQZJ010000063">
    <property type="protein sequence ID" value="KAK9879941.1"/>
    <property type="molecule type" value="Genomic_DNA"/>
</dbReference>
<keyword evidence="5 13" id="KW-0812">Transmembrane</keyword>
<evidence type="ECO:0000256" key="4">
    <source>
        <dbReference type="ARBA" id="ARBA00022475"/>
    </source>
</evidence>
<dbReference type="Gene3D" id="1.10.287.70">
    <property type="match status" value="1"/>
</dbReference>
<dbReference type="SUPFAM" id="SSF53850">
    <property type="entry name" value="Periplasmic binding protein-like II"/>
    <property type="match status" value="1"/>
</dbReference>
<protein>
    <submittedName>
        <fullName evidence="17">Uncharacterized protein</fullName>
    </submittedName>
</protein>
<sequence length="552" mass="63450">MDNCSTFQTFGNTEMFISDVECARNIIFWSDSCNFFARPFRWLFLYNQTSILDRDVHASFLNISILIDSHVITASLQENRTFVLKRIFKFRKETELIEKHIGSWDPLRRLKINSSDLENGYNMRNFQRTVLKTCLVITQNDSLYHLTDKRDKHIDSIAKVNYVIIQHLKDFVNAELIYKVTSTWGYKNNDSKWSGMIGELTERRADIGGTALFITVDRIAIIDYIAMTTKTRSKFVFREPKLSYVTNVFVLPFDWDVWISILGLLIIAGLVLLAIVKWEWKRNKYITMNEIEVHMELRDSVADVIFLTFGALCQQATSVVPYSMPGRITTIFLFISLMFLYTSYSANIVALLQSSSKSIQTLDDLLKSRLEVGVDDTVFNHFYFPNATEPVRKAIYEKKVAPPGQIPKYFPILEGVKKMREGLFAFHMETGPGYKLVAELFDEGEKCGLQEIQYLQVPDPWLAIQKNSSFKEALKIGLFLIRESGLQVREIDAIYTKKPVCSNRGNSFISVGIVDCYAPTAVLLGGILLSLLLFIIEHNINYISRKRGRNMA</sequence>
<dbReference type="Pfam" id="PF10613">
    <property type="entry name" value="Lig_chan-Glu_bd"/>
    <property type="match status" value="1"/>
</dbReference>
<evidence type="ECO:0000256" key="8">
    <source>
        <dbReference type="ARBA" id="ARBA00023136"/>
    </source>
</evidence>
<keyword evidence="8 13" id="KW-0472">Membrane</keyword>
<evidence type="ECO:0000256" key="13">
    <source>
        <dbReference type="SAM" id="Phobius"/>
    </source>
</evidence>
<feature type="transmembrane region" description="Helical" evidence="13">
    <location>
        <begin position="331"/>
        <end position="352"/>
    </location>
</feature>
<dbReference type="Pfam" id="PF00060">
    <property type="entry name" value="Lig_chan"/>
    <property type="match status" value="1"/>
</dbReference>
<evidence type="ECO:0000256" key="7">
    <source>
        <dbReference type="ARBA" id="ARBA00023065"/>
    </source>
</evidence>
<dbReference type="AlphaFoldDB" id="A0AAW1U8L1"/>
<evidence type="ECO:0000259" key="15">
    <source>
        <dbReference type="Pfam" id="PF10613"/>
    </source>
</evidence>
<evidence type="ECO:0000313" key="18">
    <source>
        <dbReference type="Proteomes" id="UP001431783"/>
    </source>
</evidence>
<evidence type="ECO:0000256" key="11">
    <source>
        <dbReference type="ARBA" id="ARBA00023286"/>
    </source>
</evidence>
<keyword evidence="9" id="KW-0675">Receptor</keyword>
<evidence type="ECO:0000256" key="1">
    <source>
        <dbReference type="ARBA" id="ARBA00004651"/>
    </source>
</evidence>
<dbReference type="FunFam" id="3.40.190.10:FF:000188">
    <property type="entry name" value="Ionotropic receptor 64a"/>
    <property type="match status" value="1"/>
</dbReference>
<accession>A0AAW1U8L1</accession>
<evidence type="ECO:0000256" key="10">
    <source>
        <dbReference type="ARBA" id="ARBA00023180"/>
    </source>
</evidence>
<evidence type="ECO:0000259" key="14">
    <source>
        <dbReference type="Pfam" id="PF00060"/>
    </source>
</evidence>
<dbReference type="PANTHER" id="PTHR42643">
    <property type="entry name" value="IONOTROPIC RECEPTOR 20A-RELATED"/>
    <property type="match status" value="1"/>
</dbReference>
<name>A0AAW1U8L1_9CUCU</name>
<keyword evidence="3" id="KW-0813">Transport</keyword>
<evidence type="ECO:0000256" key="5">
    <source>
        <dbReference type="ARBA" id="ARBA00022692"/>
    </source>
</evidence>
<evidence type="ECO:0000256" key="3">
    <source>
        <dbReference type="ARBA" id="ARBA00022448"/>
    </source>
</evidence>
<dbReference type="GO" id="GO:0015276">
    <property type="term" value="F:ligand-gated monoatomic ion channel activity"/>
    <property type="evidence" value="ECO:0007669"/>
    <property type="project" value="InterPro"/>
</dbReference>
<keyword evidence="7" id="KW-0406">Ion transport</keyword>
<keyword evidence="10" id="KW-0325">Glycoprotein</keyword>